<dbReference type="STRING" id="148818.A0A4Q9LLF9"/>
<evidence type="ECO:0000313" key="10">
    <source>
        <dbReference type="Proteomes" id="UP000291404"/>
    </source>
</evidence>
<dbReference type="PANTHER" id="PTHR10743:SF0">
    <property type="entry name" value="PROTEIN RER1"/>
    <property type="match status" value="1"/>
</dbReference>
<keyword evidence="4 7" id="KW-1133">Transmembrane helix</keyword>
<dbReference type="AlphaFoldDB" id="A0A4Q9LLF9"/>
<dbReference type="EMBL" id="PITI01000681">
    <property type="protein sequence ID" value="TBU05050.1"/>
    <property type="molecule type" value="Genomic_DNA"/>
</dbReference>
<dbReference type="VEuPathDB" id="MicrosporidiaDB:CWI36_0681p0030"/>
<dbReference type="EMBL" id="PIXR01000127">
    <property type="protein sequence ID" value="TBU08917.1"/>
    <property type="molecule type" value="Genomic_DNA"/>
</dbReference>
<dbReference type="GO" id="GO:0006890">
    <property type="term" value="P:retrograde vesicle-mediated transport, Golgi to endoplasmic reticulum"/>
    <property type="evidence" value="ECO:0007669"/>
    <property type="project" value="TreeGrafter"/>
</dbReference>
<keyword evidence="5 6" id="KW-0472">Membrane</keyword>
<accession>A0A4Q9LLF9</accession>
<evidence type="ECO:0000256" key="2">
    <source>
        <dbReference type="ARBA" id="ARBA00006070"/>
    </source>
</evidence>
<comment type="caution">
    <text evidence="9">The sequence shown here is derived from an EMBL/GenBank/DDBJ whole genome shotgun (WGS) entry which is preliminary data.</text>
</comment>
<dbReference type="GO" id="GO:0006621">
    <property type="term" value="P:protein retention in ER lumen"/>
    <property type="evidence" value="ECO:0007669"/>
    <property type="project" value="TreeGrafter"/>
</dbReference>
<dbReference type="Pfam" id="PF03248">
    <property type="entry name" value="Rer1"/>
    <property type="match status" value="1"/>
</dbReference>
<gene>
    <name evidence="8" type="ORF">CWI36_0681p0030</name>
    <name evidence="9" type="ORF">CWI39_0127p0010</name>
</gene>
<evidence type="ECO:0000256" key="5">
    <source>
        <dbReference type="ARBA" id="ARBA00023136"/>
    </source>
</evidence>
<evidence type="ECO:0000256" key="6">
    <source>
        <dbReference type="PIRNR" id="PIRNR016013"/>
    </source>
</evidence>
<evidence type="ECO:0000313" key="11">
    <source>
        <dbReference type="Proteomes" id="UP000293045"/>
    </source>
</evidence>
<name>A0A4Q9LLF9_9MICR</name>
<dbReference type="VEuPathDB" id="MicrosporidiaDB:CWI39_0127p0010"/>
<comment type="similarity">
    <text evidence="2 6">Belongs to the RER1 family.</text>
</comment>
<evidence type="ECO:0000313" key="9">
    <source>
        <dbReference type="EMBL" id="TBU08917.1"/>
    </source>
</evidence>
<evidence type="ECO:0000256" key="3">
    <source>
        <dbReference type="ARBA" id="ARBA00022692"/>
    </source>
</evidence>
<evidence type="ECO:0000313" key="8">
    <source>
        <dbReference type="EMBL" id="TBU05050.1"/>
    </source>
</evidence>
<dbReference type="GO" id="GO:0000139">
    <property type="term" value="C:Golgi membrane"/>
    <property type="evidence" value="ECO:0007669"/>
    <property type="project" value="TreeGrafter"/>
</dbReference>
<protein>
    <recommendedName>
        <fullName evidence="6">Protein RER1</fullName>
    </recommendedName>
</protein>
<dbReference type="InterPro" id="IPR004932">
    <property type="entry name" value="Rer1"/>
</dbReference>
<evidence type="ECO:0000256" key="1">
    <source>
        <dbReference type="ARBA" id="ARBA00004141"/>
    </source>
</evidence>
<feature type="transmembrane region" description="Helical" evidence="7">
    <location>
        <begin position="43"/>
        <end position="61"/>
    </location>
</feature>
<evidence type="ECO:0000256" key="4">
    <source>
        <dbReference type="ARBA" id="ARBA00022989"/>
    </source>
</evidence>
<reference evidence="10 11" key="1">
    <citation type="submission" date="2017-12" db="EMBL/GenBank/DDBJ databases">
        <authorList>
            <person name="Pombert J.-F."/>
            <person name="Haag K.L."/>
            <person name="Ebert D."/>
        </authorList>
    </citation>
    <scope>NUCLEOTIDE SEQUENCE [LARGE SCALE GENOMIC DNA]</scope>
    <source>
        <strain evidence="8">BE-OM-2</strain>
        <strain evidence="9">IL-BN-2</strain>
    </source>
</reference>
<feature type="transmembrane region" description="Helical" evidence="7">
    <location>
        <begin position="98"/>
        <end position="119"/>
    </location>
</feature>
<comment type="function">
    <text evidence="6">Involved in the retrieval of endoplasmic reticulum membrane proteins from the early Golgi compartment.</text>
</comment>
<feature type="transmembrane region" description="Helical" evidence="7">
    <location>
        <begin position="125"/>
        <end position="144"/>
    </location>
</feature>
<evidence type="ECO:0000256" key="7">
    <source>
        <dbReference type="SAM" id="Phobius"/>
    </source>
</evidence>
<dbReference type="PIRSF" id="PIRSF016013">
    <property type="entry name" value="AtER_Rer1p"/>
    <property type="match status" value="1"/>
</dbReference>
<sequence>MNIAILKTYFDRIVPMKRERWTFFGIVLFLFVLRIAIKRTHYLITYCLAIYLLHGLIGFCTPKEENIPDPFDNFEDDVYIPQTIDDDFKPFMRRLPEYSFWLMSIRLVMLALMGTFFGFLDIPVYAPILVVYFIVISFLTARNLHRHMKKYKYDPFRSFKEVYNKK</sequence>
<dbReference type="Proteomes" id="UP000291404">
    <property type="component" value="Unassembled WGS sequence"/>
</dbReference>
<dbReference type="Proteomes" id="UP000293045">
    <property type="component" value="Unassembled WGS sequence"/>
</dbReference>
<dbReference type="PANTHER" id="PTHR10743">
    <property type="entry name" value="PROTEIN RER1"/>
    <property type="match status" value="1"/>
</dbReference>
<feature type="transmembrane region" description="Helical" evidence="7">
    <location>
        <begin position="21"/>
        <end position="37"/>
    </location>
</feature>
<keyword evidence="3 7" id="KW-0812">Transmembrane</keyword>
<proteinExistence type="inferred from homology"/>
<comment type="subcellular location">
    <subcellularLocation>
        <location evidence="1">Membrane</location>
        <topology evidence="1">Multi-pass membrane protein</topology>
    </subcellularLocation>
</comment>
<organism evidence="9 11">
    <name type="scientific">Hamiltosporidium magnivora</name>
    <dbReference type="NCBI Taxonomy" id="148818"/>
    <lineage>
        <taxon>Eukaryota</taxon>
        <taxon>Fungi</taxon>
        <taxon>Fungi incertae sedis</taxon>
        <taxon>Microsporidia</taxon>
        <taxon>Dubosqiidae</taxon>
        <taxon>Hamiltosporidium</taxon>
    </lineage>
</organism>
<keyword evidence="10" id="KW-1185">Reference proteome</keyword>
<dbReference type="GO" id="GO:0005783">
    <property type="term" value="C:endoplasmic reticulum"/>
    <property type="evidence" value="ECO:0007669"/>
    <property type="project" value="GOC"/>
</dbReference>